<dbReference type="Gene3D" id="3.80.10.10">
    <property type="entry name" value="Ribonuclease Inhibitor"/>
    <property type="match status" value="1"/>
</dbReference>
<dbReference type="PANTHER" id="PTHR31900">
    <property type="entry name" value="F-BOX/RNI SUPERFAMILY PROTEIN-RELATED"/>
    <property type="match status" value="1"/>
</dbReference>
<dbReference type="CDD" id="cd22160">
    <property type="entry name" value="F-box_AtFBL13-like"/>
    <property type="match status" value="2"/>
</dbReference>
<dbReference type="PANTHER" id="PTHR31900:SF34">
    <property type="entry name" value="EMB|CAB62440.1-RELATED"/>
    <property type="match status" value="1"/>
</dbReference>
<evidence type="ECO:0000313" key="3">
    <source>
        <dbReference type="Proteomes" id="UP000325081"/>
    </source>
</evidence>
<comment type="caution">
    <text evidence="2">The sequence shown here is derived from an EMBL/GenBank/DDBJ whole genome shotgun (WGS) entry which is preliminary data.</text>
</comment>
<dbReference type="InterPro" id="IPR053781">
    <property type="entry name" value="F-box_AtFBL13-like"/>
</dbReference>
<proteinExistence type="predicted"/>
<dbReference type="EMBL" id="BKCP01006515">
    <property type="protein sequence ID" value="GER43031.1"/>
    <property type="molecule type" value="Genomic_DNA"/>
</dbReference>
<dbReference type="SUPFAM" id="SSF52058">
    <property type="entry name" value="L domain-like"/>
    <property type="match status" value="1"/>
</dbReference>
<dbReference type="Pfam" id="PF24758">
    <property type="entry name" value="LRR_At5g56370"/>
    <property type="match status" value="1"/>
</dbReference>
<dbReference type="Pfam" id="PF00646">
    <property type="entry name" value="F-box"/>
    <property type="match status" value="2"/>
</dbReference>
<dbReference type="SMART" id="SM00256">
    <property type="entry name" value="FBOX"/>
    <property type="match status" value="2"/>
</dbReference>
<reference evidence="3" key="1">
    <citation type="journal article" date="2019" name="Curr. Biol.">
        <title>Genome Sequence of Striga asiatica Provides Insight into the Evolution of Plant Parasitism.</title>
        <authorList>
            <person name="Yoshida S."/>
            <person name="Kim S."/>
            <person name="Wafula E.K."/>
            <person name="Tanskanen J."/>
            <person name="Kim Y.M."/>
            <person name="Honaas L."/>
            <person name="Yang Z."/>
            <person name="Spallek T."/>
            <person name="Conn C.E."/>
            <person name="Ichihashi Y."/>
            <person name="Cheong K."/>
            <person name="Cui S."/>
            <person name="Der J.P."/>
            <person name="Gundlach H."/>
            <person name="Jiao Y."/>
            <person name="Hori C."/>
            <person name="Ishida J.K."/>
            <person name="Kasahara H."/>
            <person name="Kiba T."/>
            <person name="Kim M.S."/>
            <person name="Koo N."/>
            <person name="Laohavisit A."/>
            <person name="Lee Y.H."/>
            <person name="Lumba S."/>
            <person name="McCourt P."/>
            <person name="Mortimer J.C."/>
            <person name="Mutuku J.M."/>
            <person name="Nomura T."/>
            <person name="Sasaki-Sekimoto Y."/>
            <person name="Seto Y."/>
            <person name="Wang Y."/>
            <person name="Wakatake T."/>
            <person name="Sakakibara H."/>
            <person name="Demura T."/>
            <person name="Yamaguchi S."/>
            <person name="Yoneyama K."/>
            <person name="Manabe R.I."/>
            <person name="Nelson D.C."/>
            <person name="Schulman A.H."/>
            <person name="Timko M.P."/>
            <person name="dePamphilis C.W."/>
            <person name="Choi D."/>
            <person name="Shirasu K."/>
        </authorList>
    </citation>
    <scope>NUCLEOTIDE SEQUENCE [LARGE SCALE GENOMIC DNA]</scope>
    <source>
        <strain evidence="3">cv. UVA1</strain>
    </source>
</reference>
<evidence type="ECO:0000259" key="1">
    <source>
        <dbReference type="SMART" id="SM00256"/>
    </source>
</evidence>
<dbReference type="InterPro" id="IPR032675">
    <property type="entry name" value="LRR_dom_sf"/>
</dbReference>
<dbReference type="InterPro" id="IPR013101">
    <property type="entry name" value="LRR_PRU1-like"/>
</dbReference>
<keyword evidence="3" id="KW-1185">Reference proteome</keyword>
<dbReference type="OrthoDB" id="896987at2759"/>
<dbReference type="InterPro" id="IPR055411">
    <property type="entry name" value="LRR_FXL15/At3g58940/PEG3-like"/>
</dbReference>
<name>A0A5A7QGL4_STRAF</name>
<dbReference type="InterPro" id="IPR036047">
    <property type="entry name" value="F-box-like_dom_sf"/>
</dbReference>
<evidence type="ECO:0000313" key="2">
    <source>
        <dbReference type="EMBL" id="GER43031.1"/>
    </source>
</evidence>
<feature type="domain" description="F-box" evidence="1">
    <location>
        <begin position="269"/>
        <end position="309"/>
    </location>
</feature>
<gene>
    <name evidence="2" type="ORF">STAS_19862</name>
</gene>
<dbReference type="InterPro" id="IPR001810">
    <property type="entry name" value="F-box_dom"/>
</dbReference>
<organism evidence="2 3">
    <name type="scientific">Striga asiatica</name>
    <name type="common">Asiatic witchweed</name>
    <name type="synonym">Buchnera asiatica</name>
    <dbReference type="NCBI Taxonomy" id="4170"/>
    <lineage>
        <taxon>Eukaryota</taxon>
        <taxon>Viridiplantae</taxon>
        <taxon>Streptophyta</taxon>
        <taxon>Embryophyta</taxon>
        <taxon>Tracheophyta</taxon>
        <taxon>Spermatophyta</taxon>
        <taxon>Magnoliopsida</taxon>
        <taxon>eudicotyledons</taxon>
        <taxon>Gunneridae</taxon>
        <taxon>Pentapetalae</taxon>
        <taxon>asterids</taxon>
        <taxon>lamiids</taxon>
        <taxon>Lamiales</taxon>
        <taxon>Orobanchaceae</taxon>
        <taxon>Buchnereae</taxon>
        <taxon>Striga</taxon>
    </lineage>
</organism>
<dbReference type="SUPFAM" id="SSF81383">
    <property type="entry name" value="F-box domain"/>
    <property type="match status" value="2"/>
</dbReference>
<dbReference type="Pfam" id="PF07723">
    <property type="entry name" value="LRR_2"/>
    <property type="match status" value="1"/>
</dbReference>
<accession>A0A5A7QGL4</accession>
<dbReference type="AlphaFoldDB" id="A0A5A7QGL4"/>
<feature type="domain" description="F-box" evidence="1">
    <location>
        <begin position="10"/>
        <end position="50"/>
    </location>
</feature>
<sequence>MASIDRLSSLQDEVICHILSFLPTKFSVATSVLGQRWRFLWAHVPSLHFNGVNFGEEGTQASDIVNRLDNNRASLSAVKNVSLPSLKKLYVYHLICENDDALPRFLSGCPSLEVLNMTFKFVEEDDYVGCINISSPTIKMLQIRFDFDCFSFSSFSLNPKYRMVINAPALRYLEVYGYDLKCITIPITLISLVEADIIFDSCRFSKLETDYNSTLVKFLHSLSYVKCLMISGRDFEEEQIPPRTPVAIQLSGLSDGEQNMAWIDRLSSLQDEVICHILSFLPTKFSVATSVLGKRWRFLWAYVPSLHFSEDDFREEGTQASDIINRVLFRHKAKRLDILTLNGINCNEFQLETFITTAIDRSIRNLYLELDLDTFPLFLFNCKTIVDLKLDNSRASLSAVKNVSLPSLKKLYVSNLICENDDALPRFLSGCPSLEELNMKFTFVEEDDYVGCINISSPTVKMLQIECDNSCKLEYRMIINAPSLMYLEVYGYDLECITIPITLISLIGADISLKVYSFSNLKTNHTSTVVKFLHSLCYVKCLKISCWEFEEFVHRGVACSTVKFDNLTKLKVLFNFKWSVLVKFLEVADNLQVLTVLTDRLNIGVVLD</sequence>
<feature type="non-terminal residue" evidence="2">
    <location>
        <position position="608"/>
    </location>
</feature>
<dbReference type="InterPro" id="IPR050232">
    <property type="entry name" value="FBL13/AtMIF1-like"/>
</dbReference>
<dbReference type="Proteomes" id="UP000325081">
    <property type="component" value="Unassembled WGS sequence"/>
</dbReference>
<dbReference type="SUPFAM" id="SSF52047">
    <property type="entry name" value="RNI-like"/>
    <property type="match status" value="1"/>
</dbReference>
<protein>
    <submittedName>
        <fullName evidence="2">F-box/RNI-like/FBD-like domains-containing protein</fullName>
    </submittedName>
</protein>